<evidence type="ECO:0000313" key="1">
    <source>
        <dbReference type="EMBL" id="MBB5959562.1"/>
    </source>
</evidence>
<organism evidence="1 2">
    <name type="scientific">Saccharothrix tamanrassetensis</name>
    <dbReference type="NCBI Taxonomy" id="1051531"/>
    <lineage>
        <taxon>Bacteria</taxon>
        <taxon>Bacillati</taxon>
        <taxon>Actinomycetota</taxon>
        <taxon>Actinomycetes</taxon>
        <taxon>Pseudonocardiales</taxon>
        <taxon>Pseudonocardiaceae</taxon>
        <taxon>Saccharothrix</taxon>
    </lineage>
</organism>
<dbReference type="InterPro" id="IPR019734">
    <property type="entry name" value="TPR_rpt"/>
</dbReference>
<evidence type="ECO:0000313" key="2">
    <source>
        <dbReference type="Proteomes" id="UP000547510"/>
    </source>
</evidence>
<dbReference type="PRINTS" id="PR00364">
    <property type="entry name" value="DISEASERSIST"/>
</dbReference>
<dbReference type="Gene3D" id="1.25.40.10">
    <property type="entry name" value="Tetratricopeptide repeat domain"/>
    <property type="match status" value="1"/>
</dbReference>
<proteinExistence type="predicted"/>
<sequence>MEDDGVDVFNEFSGDVAGSVVQAGTIQQVVLSSRPLPVPRQLPPAVHDFAGRDGHLGKLDVLLPAERDVPAGVTIAVVDGTAGVGKTALVVRWAHRVQDRFPDGTLFADLRGHGPSRPVDPALVLAAFLHALGVADRGMPADLDGQASLYRSLLSGRRVLVVLDNAAASSQVRPLLPAAPGCFTVVTSRTALTGLVVAQAAHRITLDLFSSDEAETLVRRVIGDRRADAEPDAVAALVEGCARLPLALRIATTRIAARPHVRVADVVADITEEQDRLDALSDTGDDHSAVRTVFDWSYMRLPDELARTFRRLGLHPGAEPDVHATAALTGHTPRTARRHLEALADLNLVEPLARGRYRLHDLLRAYAAHRAASDETAEERRRCTAALITWYAQAATVADRLVFAGTAVLELDLGPPVLPVPLKDRARASEWLADEHATLLAAQRQAAELEMHRHVIALAGAARFLMLRQRVLWTARLAAETLGLAAAVASADRASEAFLLMRRGDSYQQLGRWQDSDADLRRELAVAREIGDPVRHREALTGLGRNRKLQHRYAEAWDCYQQALAPAREAGVFAEAIVQCNLSQISVGLGKFGQALRHAERELELRRLVGSAHGEAYALHDVAVAWQGLRDHGRAVEFCREAVARYRELPATERDLAVVLTTLAKSLEQQGDPVGAGGSLSEAVAIFTALGDPQAEVVRRRLGDLRSRRPP</sequence>
<dbReference type="Proteomes" id="UP000547510">
    <property type="component" value="Unassembled WGS sequence"/>
</dbReference>
<dbReference type="SUPFAM" id="SSF52540">
    <property type="entry name" value="P-loop containing nucleoside triphosphate hydrolases"/>
    <property type="match status" value="1"/>
</dbReference>
<keyword evidence="2" id="KW-1185">Reference proteome</keyword>
<dbReference type="SUPFAM" id="SSF48452">
    <property type="entry name" value="TPR-like"/>
    <property type="match status" value="1"/>
</dbReference>
<dbReference type="Pfam" id="PF13424">
    <property type="entry name" value="TPR_12"/>
    <property type="match status" value="1"/>
</dbReference>
<protein>
    <submittedName>
        <fullName evidence="1">Tetratricopeptide (TPR) repeat protein</fullName>
    </submittedName>
</protein>
<dbReference type="RefSeq" id="WP_184696553.1">
    <property type="nucleotide sequence ID" value="NZ_JACHJN010000011.1"/>
</dbReference>
<dbReference type="InterPro" id="IPR027417">
    <property type="entry name" value="P-loop_NTPase"/>
</dbReference>
<comment type="caution">
    <text evidence="1">The sequence shown here is derived from an EMBL/GenBank/DDBJ whole genome shotgun (WGS) entry which is preliminary data.</text>
</comment>
<dbReference type="Gene3D" id="3.40.50.300">
    <property type="entry name" value="P-loop containing nucleotide triphosphate hydrolases"/>
    <property type="match status" value="1"/>
</dbReference>
<dbReference type="GO" id="GO:0043531">
    <property type="term" value="F:ADP binding"/>
    <property type="evidence" value="ECO:0007669"/>
    <property type="project" value="InterPro"/>
</dbReference>
<gene>
    <name evidence="1" type="ORF">FHS29_006183</name>
</gene>
<dbReference type="PANTHER" id="PTHR47691:SF3">
    <property type="entry name" value="HTH-TYPE TRANSCRIPTIONAL REGULATOR RV0890C-RELATED"/>
    <property type="match status" value="1"/>
</dbReference>
<dbReference type="EMBL" id="JACHJN010000011">
    <property type="protein sequence ID" value="MBB5959562.1"/>
    <property type="molecule type" value="Genomic_DNA"/>
</dbReference>
<dbReference type="SMART" id="SM00028">
    <property type="entry name" value="TPR"/>
    <property type="match status" value="4"/>
</dbReference>
<dbReference type="InterPro" id="IPR011990">
    <property type="entry name" value="TPR-like_helical_dom_sf"/>
</dbReference>
<dbReference type="AlphaFoldDB" id="A0A841CM66"/>
<reference evidence="1 2" key="1">
    <citation type="submission" date="2020-08" db="EMBL/GenBank/DDBJ databases">
        <title>Genomic Encyclopedia of Type Strains, Phase III (KMG-III): the genomes of soil and plant-associated and newly described type strains.</title>
        <authorList>
            <person name="Whitman W."/>
        </authorList>
    </citation>
    <scope>NUCLEOTIDE SEQUENCE [LARGE SCALE GENOMIC DNA]</scope>
    <source>
        <strain evidence="1 2">CECT 8640</strain>
    </source>
</reference>
<dbReference type="PANTHER" id="PTHR47691">
    <property type="entry name" value="REGULATOR-RELATED"/>
    <property type="match status" value="1"/>
</dbReference>
<accession>A0A841CM66</accession>
<name>A0A841CM66_9PSEU</name>